<evidence type="ECO:0000313" key="6">
    <source>
        <dbReference type="EMBL" id="WCE46733.1"/>
    </source>
</evidence>
<evidence type="ECO:0000256" key="3">
    <source>
        <dbReference type="ARBA" id="ARBA00022676"/>
    </source>
</evidence>
<dbReference type="EC" id="2.4.-.-" evidence="6"/>
<dbReference type="Proteomes" id="UP001211044">
    <property type="component" value="Chromosome"/>
</dbReference>
<feature type="domain" description="Glycosyltransferase 2-like" evidence="5">
    <location>
        <begin position="7"/>
        <end position="110"/>
    </location>
</feature>
<evidence type="ECO:0000256" key="1">
    <source>
        <dbReference type="ARBA" id="ARBA00004776"/>
    </source>
</evidence>
<keyword evidence="4 6" id="KW-0808">Transferase</keyword>
<dbReference type="InterPro" id="IPR001173">
    <property type="entry name" value="Glyco_trans_2-like"/>
</dbReference>
<dbReference type="PANTHER" id="PTHR43179:SF12">
    <property type="entry name" value="GALACTOFURANOSYLTRANSFERASE GLFT2"/>
    <property type="match status" value="1"/>
</dbReference>
<proteinExistence type="inferred from homology"/>
<evidence type="ECO:0000256" key="4">
    <source>
        <dbReference type="ARBA" id="ARBA00022679"/>
    </source>
</evidence>
<dbReference type="InterPro" id="IPR029044">
    <property type="entry name" value="Nucleotide-diphossugar_trans"/>
</dbReference>
<comment type="similarity">
    <text evidence="2">Belongs to the glycosyltransferase 2 family.</text>
</comment>
<dbReference type="Gene3D" id="3.90.550.10">
    <property type="entry name" value="Spore Coat Polysaccharide Biosynthesis Protein SpsA, Chain A"/>
    <property type="match status" value="1"/>
</dbReference>
<dbReference type="KEGG" id="wne:PIG85_03560"/>
<comment type="pathway">
    <text evidence="1">Cell wall biogenesis; cell wall polysaccharide biosynthesis.</text>
</comment>
<accession>A0AB38XR19</accession>
<reference evidence="6" key="1">
    <citation type="submission" date="2023-01" db="EMBL/GenBank/DDBJ databases">
        <title>Comparative Genomic Analysis of the Clinically-Derived Winkia Strain NY0527 Provides Evidence into the Taxonomic Reassignment of Winkia neuii and Characterizes Their Virulence Traits.</title>
        <authorList>
            <person name="Cai X."/>
            <person name="Peng Y."/>
            <person name="Li M."/>
            <person name="Qiu Y."/>
            <person name="Wang Y."/>
            <person name="Xu L."/>
            <person name="Hou Q."/>
        </authorList>
    </citation>
    <scope>NUCLEOTIDE SEQUENCE</scope>
    <source>
        <strain evidence="6">NY0527</strain>
    </source>
</reference>
<organism evidence="6 7">
    <name type="scientific">Winkia neuii subsp. anitrata</name>
    <dbReference type="NCBI Taxonomy" id="29318"/>
    <lineage>
        <taxon>Bacteria</taxon>
        <taxon>Bacillati</taxon>
        <taxon>Actinomycetota</taxon>
        <taxon>Actinomycetes</taxon>
        <taxon>Actinomycetales</taxon>
        <taxon>Actinomycetaceae</taxon>
        <taxon>Winkia</taxon>
    </lineage>
</organism>
<keyword evidence="3 6" id="KW-0328">Glycosyltransferase</keyword>
<sequence length="308" mass="33970">MRKVAAVVVAYNREVLLGKCLAALQKQTVPLQHIVVVDNASTDNSLQVAKASGAEVVSLQENTGGAGGFTAGIASAMGHDVDFLWLMDDDTIPFSNALEELLQTADAYPGAPAFLCSKAEWFDGQVHPMNTHRRRPFVPSEQIDHAKKVGAIPVRSASFVSVLIDTRAVREEGLPIADYFIWNDDLEYLSRIGKNRVGLYVPSSRVLHATKKLAGVNEDPRDRFFYEVRNKIWFLRLSTGLHLMDRVLYGASCIRRWAKMFSASADRPAMVKVGWSGLKAGMRAPRSNREVFASSAEVGPAIAKMEHR</sequence>
<dbReference type="AlphaFoldDB" id="A0AB38XR19"/>
<evidence type="ECO:0000256" key="2">
    <source>
        <dbReference type="ARBA" id="ARBA00006739"/>
    </source>
</evidence>
<protein>
    <submittedName>
        <fullName evidence="6">Glycosyltransferase</fullName>
        <ecNumber evidence="6">2.4.-.-</ecNumber>
    </submittedName>
</protein>
<dbReference type="PANTHER" id="PTHR43179">
    <property type="entry name" value="RHAMNOSYLTRANSFERASE WBBL"/>
    <property type="match status" value="1"/>
</dbReference>
<dbReference type="GO" id="GO:0016757">
    <property type="term" value="F:glycosyltransferase activity"/>
    <property type="evidence" value="ECO:0007669"/>
    <property type="project" value="UniProtKB-KW"/>
</dbReference>
<dbReference type="Pfam" id="PF00535">
    <property type="entry name" value="Glycos_transf_2"/>
    <property type="match status" value="1"/>
</dbReference>
<name>A0AB38XR19_9ACTO</name>
<evidence type="ECO:0000313" key="7">
    <source>
        <dbReference type="Proteomes" id="UP001211044"/>
    </source>
</evidence>
<gene>
    <name evidence="6" type="ORF">PIG85_03560</name>
</gene>
<dbReference type="SUPFAM" id="SSF53448">
    <property type="entry name" value="Nucleotide-diphospho-sugar transferases"/>
    <property type="match status" value="1"/>
</dbReference>
<dbReference type="EMBL" id="CP116394">
    <property type="protein sequence ID" value="WCE46733.1"/>
    <property type="molecule type" value="Genomic_DNA"/>
</dbReference>
<evidence type="ECO:0000259" key="5">
    <source>
        <dbReference type="Pfam" id="PF00535"/>
    </source>
</evidence>
<dbReference type="RefSeq" id="WP_004805986.1">
    <property type="nucleotide sequence ID" value="NZ_CP116394.1"/>
</dbReference>